<dbReference type="Proteomes" id="UP001139336">
    <property type="component" value="Unassembled WGS sequence"/>
</dbReference>
<evidence type="ECO:0000256" key="2">
    <source>
        <dbReference type="ARBA" id="ARBA00022448"/>
    </source>
</evidence>
<dbReference type="EMBL" id="JAKGSI010000007">
    <property type="protein sequence ID" value="MCF4007752.1"/>
    <property type="molecule type" value="Genomic_DNA"/>
</dbReference>
<accession>A0A9X1QQE0</accession>
<dbReference type="PROSITE" id="PS50893">
    <property type="entry name" value="ABC_TRANSPORTER_2"/>
    <property type="match status" value="2"/>
</dbReference>
<dbReference type="InterPro" id="IPR050095">
    <property type="entry name" value="ECF_ABC_transporter_ATP-bd"/>
</dbReference>
<keyword evidence="7" id="KW-1185">Reference proteome</keyword>
<feature type="domain" description="ABC transporter" evidence="5">
    <location>
        <begin position="273"/>
        <end position="481"/>
    </location>
</feature>
<feature type="domain" description="ABC transporter" evidence="5">
    <location>
        <begin position="12"/>
        <end position="246"/>
    </location>
</feature>
<name>A0A9X1QQE0_9CORY</name>
<evidence type="ECO:0000313" key="6">
    <source>
        <dbReference type="EMBL" id="MCF4007752.1"/>
    </source>
</evidence>
<dbReference type="CDD" id="cd03225">
    <property type="entry name" value="ABC_cobalt_CbiO_domain1"/>
    <property type="match status" value="2"/>
</dbReference>
<dbReference type="SMART" id="SM00382">
    <property type="entry name" value="AAA"/>
    <property type="match status" value="2"/>
</dbReference>
<dbReference type="InterPro" id="IPR015856">
    <property type="entry name" value="ABC_transpr_CbiO/EcfA_su"/>
</dbReference>
<dbReference type="PANTHER" id="PTHR43553">
    <property type="entry name" value="HEAVY METAL TRANSPORTER"/>
    <property type="match status" value="1"/>
</dbReference>
<organism evidence="6 7">
    <name type="scientific">Corynebacterium uropygiale</name>
    <dbReference type="NCBI Taxonomy" id="1775911"/>
    <lineage>
        <taxon>Bacteria</taxon>
        <taxon>Bacillati</taxon>
        <taxon>Actinomycetota</taxon>
        <taxon>Actinomycetes</taxon>
        <taxon>Mycobacteriales</taxon>
        <taxon>Corynebacteriaceae</taxon>
        <taxon>Corynebacterium</taxon>
    </lineage>
</organism>
<comment type="caution">
    <text evidence="6">The sequence shown here is derived from an EMBL/GenBank/DDBJ whole genome shotgun (WGS) entry which is preliminary data.</text>
</comment>
<dbReference type="Gene3D" id="3.40.50.300">
    <property type="entry name" value="P-loop containing nucleotide triphosphate hydrolases"/>
    <property type="match status" value="2"/>
</dbReference>
<gene>
    <name evidence="6" type="ORF">L1O03_11310</name>
</gene>
<dbReference type="PROSITE" id="PS00211">
    <property type="entry name" value="ABC_TRANSPORTER_1"/>
    <property type="match status" value="2"/>
</dbReference>
<reference evidence="6" key="1">
    <citation type="submission" date="2022-01" db="EMBL/GenBank/DDBJ databases">
        <title>Corynebacterium sp. nov isolated from isolated from the feces of the greater white-fronted geese (Anser albifrons) at Poyang Lake, PR China.</title>
        <authorList>
            <person name="Liu Q."/>
        </authorList>
    </citation>
    <scope>NUCLEOTIDE SEQUENCE</scope>
    <source>
        <strain evidence="6">JCM 32435</strain>
    </source>
</reference>
<evidence type="ECO:0000313" key="7">
    <source>
        <dbReference type="Proteomes" id="UP001139336"/>
    </source>
</evidence>
<dbReference type="PANTHER" id="PTHR43553:SF24">
    <property type="entry name" value="ENERGY-COUPLING FACTOR TRANSPORTER ATP-BINDING PROTEIN ECFA1"/>
    <property type="match status" value="1"/>
</dbReference>
<dbReference type="RefSeq" id="WP_236120078.1">
    <property type="nucleotide sequence ID" value="NZ_JAKGSI010000007.1"/>
</dbReference>
<sequence length="481" mass="51344">MSPSFSTPTPVISLRDFGWRHAGRARPALHGLSCDIFPGERVLLLGTSGAGKSTLLAALAGVYGPTSGVDPEDGEYLGHITVRERVGLVLQDPDAQAVAARVGDDVAFGLENMAVPREEIWPRVEEALRTVGLSPELGLHDSTQTLSGGQKQRLALAGVLAMRPGIVALDEPTANIDPESIPGLVRAPLDAVEATGATLLVVEHRLEPWLPHIDRIIVLGEGGIRADGPREDVLARHADALRDEGIWVPGPPPELPVARTADRARPTTAEPLLEARGLDVGWTPDHPVRRAIDLRIEAGQGVCITGHNGAGKSTLALTLGGLLPPLGGEVRAGKSLCAGLRSPHPHQWRSRELAARIGTVFQHPEHQFLCRTVREELAFGRTPEERVEELLDRLRLRHVAAASPFALSGGEKRRLSVGTALGGAHGPSLLILDEPTFGQDRRTFAELVCLLRELSEEGTAVVAVTHDPLVVGALGDEEVRL</sequence>
<dbReference type="AlphaFoldDB" id="A0A9X1QQE0"/>
<keyword evidence="3" id="KW-0547">Nucleotide-binding</keyword>
<dbReference type="SUPFAM" id="SSF52540">
    <property type="entry name" value="P-loop containing nucleoside triphosphate hydrolases"/>
    <property type="match status" value="2"/>
</dbReference>
<dbReference type="InterPro" id="IPR027417">
    <property type="entry name" value="P-loop_NTPase"/>
</dbReference>
<dbReference type="InterPro" id="IPR003593">
    <property type="entry name" value="AAA+_ATPase"/>
</dbReference>
<evidence type="ECO:0000256" key="4">
    <source>
        <dbReference type="ARBA" id="ARBA00022840"/>
    </source>
</evidence>
<dbReference type="InterPro" id="IPR003439">
    <property type="entry name" value="ABC_transporter-like_ATP-bd"/>
</dbReference>
<evidence type="ECO:0000256" key="3">
    <source>
        <dbReference type="ARBA" id="ARBA00022741"/>
    </source>
</evidence>
<dbReference type="GO" id="GO:0016887">
    <property type="term" value="F:ATP hydrolysis activity"/>
    <property type="evidence" value="ECO:0007669"/>
    <property type="project" value="InterPro"/>
</dbReference>
<proteinExistence type="inferred from homology"/>
<dbReference type="GO" id="GO:0042626">
    <property type="term" value="F:ATPase-coupled transmembrane transporter activity"/>
    <property type="evidence" value="ECO:0007669"/>
    <property type="project" value="TreeGrafter"/>
</dbReference>
<dbReference type="GO" id="GO:0043190">
    <property type="term" value="C:ATP-binding cassette (ABC) transporter complex"/>
    <property type="evidence" value="ECO:0007669"/>
    <property type="project" value="TreeGrafter"/>
</dbReference>
<keyword evidence="4 6" id="KW-0067">ATP-binding</keyword>
<protein>
    <submittedName>
        <fullName evidence="6">Energy-coupling factor ABC transporter ATP-binding protein</fullName>
    </submittedName>
</protein>
<evidence type="ECO:0000256" key="1">
    <source>
        <dbReference type="ARBA" id="ARBA00005417"/>
    </source>
</evidence>
<comment type="similarity">
    <text evidence="1">Belongs to the ABC transporter superfamily.</text>
</comment>
<dbReference type="GO" id="GO:0005524">
    <property type="term" value="F:ATP binding"/>
    <property type="evidence" value="ECO:0007669"/>
    <property type="project" value="UniProtKB-KW"/>
</dbReference>
<dbReference type="Pfam" id="PF00005">
    <property type="entry name" value="ABC_tran"/>
    <property type="match status" value="2"/>
</dbReference>
<evidence type="ECO:0000259" key="5">
    <source>
        <dbReference type="PROSITE" id="PS50893"/>
    </source>
</evidence>
<keyword evidence="2" id="KW-0813">Transport</keyword>
<dbReference type="InterPro" id="IPR017871">
    <property type="entry name" value="ABC_transporter-like_CS"/>
</dbReference>